<dbReference type="Proteomes" id="UP000449249">
    <property type="component" value="Unassembled WGS sequence"/>
</dbReference>
<proteinExistence type="predicted"/>
<reference evidence="1 4" key="2">
    <citation type="journal article" date="2019" name="Nat. Med.">
        <title>A library of human gut bacterial isolates paired with longitudinal multiomics data enables mechanistic microbiome research.</title>
        <authorList>
            <person name="Poyet M."/>
            <person name="Groussin M."/>
            <person name="Gibbons S.M."/>
            <person name="Avila-Pacheco J."/>
            <person name="Jiang X."/>
            <person name="Kearney S.M."/>
            <person name="Perrotta A.R."/>
            <person name="Berdy B."/>
            <person name="Zhao S."/>
            <person name="Lieberman T.D."/>
            <person name="Swanson P.K."/>
            <person name="Smith M."/>
            <person name="Roesemann S."/>
            <person name="Alexander J.E."/>
            <person name="Rich S.A."/>
            <person name="Livny J."/>
            <person name="Vlamakis H."/>
            <person name="Clish C."/>
            <person name="Bullock K."/>
            <person name="Deik A."/>
            <person name="Scott J."/>
            <person name="Pierce K.A."/>
            <person name="Xavier R.J."/>
            <person name="Alm E.J."/>
        </authorList>
    </citation>
    <scope>NUCLEOTIDE SEQUENCE [LARGE SCALE GENOMIC DNA]</scope>
    <source>
        <strain evidence="1 4">BIOML-A1</strain>
    </source>
</reference>
<dbReference type="RefSeq" id="WP_117598312.1">
    <property type="nucleotide sequence ID" value="NZ_CABMEZ010000013.1"/>
</dbReference>
<name>A0A3E5G9Y6_9FIRM</name>
<gene>
    <name evidence="2" type="ORF">DXB16_11070</name>
    <name evidence="1" type="ORF">GT576_08270</name>
</gene>
<evidence type="ECO:0000313" key="2">
    <source>
        <dbReference type="EMBL" id="RGO31120.1"/>
    </source>
</evidence>
<protein>
    <submittedName>
        <fullName evidence="2">Uncharacterized protein</fullName>
    </submittedName>
</protein>
<comment type="caution">
    <text evidence="2">The sequence shown here is derived from an EMBL/GenBank/DDBJ whole genome shotgun (WGS) entry which is preliminary data.</text>
</comment>
<dbReference type="EMBL" id="WWSH01000005">
    <property type="protein sequence ID" value="MZK10337.1"/>
    <property type="molecule type" value="Genomic_DNA"/>
</dbReference>
<reference evidence="2 3" key="1">
    <citation type="submission" date="2018-08" db="EMBL/GenBank/DDBJ databases">
        <title>A genome reference for cultivated species of the human gut microbiota.</title>
        <authorList>
            <person name="Zou Y."/>
            <person name="Xue W."/>
            <person name="Luo G."/>
        </authorList>
    </citation>
    <scope>NUCLEOTIDE SEQUENCE [LARGE SCALE GENOMIC DNA]</scope>
    <source>
        <strain evidence="2 3">OM02-16</strain>
    </source>
</reference>
<dbReference type="Proteomes" id="UP000261285">
    <property type="component" value="Unassembled WGS sequence"/>
</dbReference>
<organism evidence="2 3">
    <name type="scientific">Dorea longicatena</name>
    <dbReference type="NCBI Taxonomy" id="88431"/>
    <lineage>
        <taxon>Bacteria</taxon>
        <taxon>Bacillati</taxon>
        <taxon>Bacillota</taxon>
        <taxon>Clostridia</taxon>
        <taxon>Lachnospirales</taxon>
        <taxon>Lachnospiraceae</taxon>
        <taxon>Dorea</taxon>
    </lineage>
</organism>
<dbReference type="EMBL" id="QSVN01000013">
    <property type="protein sequence ID" value="RGO31120.1"/>
    <property type="molecule type" value="Genomic_DNA"/>
</dbReference>
<dbReference type="InterPro" id="IPR049215">
    <property type="entry name" value="DUF6809"/>
</dbReference>
<sequence length="86" mass="9819">MELEECIKDNFDESLRVYIQSQEYTRLKQQEDRLLSYLQAGLSDMQKQQLGAYMDATTEVHSALASQDYVNGVVDGIALREKVTAK</sequence>
<evidence type="ECO:0000313" key="3">
    <source>
        <dbReference type="Proteomes" id="UP000261285"/>
    </source>
</evidence>
<dbReference type="Pfam" id="PF20648">
    <property type="entry name" value="DUF6809"/>
    <property type="match status" value="1"/>
</dbReference>
<accession>A0A3E5G9Y6</accession>
<evidence type="ECO:0000313" key="4">
    <source>
        <dbReference type="Proteomes" id="UP000449249"/>
    </source>
</evidence>
<evidence type="ECO:0000313" key="1">
    <source>
        <dbReference type="EMBL" id="MZK10337.1"/>
    </source>
</evidence>
<dbReference type="AlphaFoldDB" id="A0A3E5G9Y6"/>